<feature type="transmembrane region" description="Helical" evidence="2">
    <location>
        <begin position="5"/>
        <end position="24"/>
    </location>
</feature>
<dbReference type="RefSeq" id="WP_275420942.1">
    <property type="nucleotide sequence ID" value="NZ_CP106877.1"/>
</dbReference>
<accession>A0A9E8RXI6</accession>
<feature type="compositionally biased region" description="Polar residues" evidence="1">
    <location>
        <begin position="154"/>
        <end position="165"/>
    </location>
</feature>
<reference evidence="4" key="1">
    <citation type="submission" date="2022-09" db="EMBL/GenBank/DDBJ databases">
        <title>Complete Genomes of Fervidibacillus albus and Fervidibacillus halotolerans isolated from tidal flat sediments.</title>
        <authorList>
            <person name="Kwon K.K."/>
            <person name="Yang S.-H."/>
            <person name="Park M.J."/>
            <person name="Oh H.-M."/>
        </authorList>
    </citation>
    <scope>NUCLEOTIDE SEQUENCE</scope>
    <source>
        <strain evidence="4">MEBiC13594</strain>
    </source>
</reference>
<dbReference type="Proteomes" id="UP001164726">
    <property type="component" value="Chromosome"/>
</dbReference>
<dbReference type="CDD" id="cd10944">
    <property type="entry name" value="CE4_SmPgdA_like"/>
    <property type="match status" value="1"/>
</dbReference>
<sequence length="375" mass="42852">MKNRFFPILIFMFLIVGLTFIWHLKFSNEVPNGTIETHKTENRKIQNHLVELDKDKTDQKLEAEGLNDERTEFENEKDPFSSQEMETVDVQEKTVVDEKEKETKYEVEQKKTEADEVHYEGKNDGGQNIAEADDVQKETKTDGEQKKTEPAKVQSESTKQSNASNKNEEKIAYLTFDDGPSNQTGKILDILRQKKIKATFFVNGHPLKKDLYKQIVDDGHAIGNHTFSHNYAKVYSSVDAFCKDVHKLNDFLEKITGVRPSIIRFPGGSNNTISHKYGGKGIMKEIVSKVVESGYQYFDWNVSARDAVVRTQDKEVIIQSVLEGAKNKNKIVILMHDMDSKTTTVEALPKIIDELTKQGFVFDILDQHSYAPHFI</sequence>
<keyword evidence="2" id="KW-1133">Transmembrane helix</keyword>
<organism evidence="4 5">
    <name type="scientific">Fervidibacillus halotolerans</name>
    <dbReference type="NCBI Taxonomy" id="2980027"/>
    <lineage>
        <taxon>Bacteria</taxon>
        <taxon>Bacillati</taxon>
        <taxon>Bacillota</taxon>
        <taxon>Bacilli</taxon>
        <taxon>Bacillales</taxon>
        <taxon>Bacillaceae</taxon>
        <taxon>Fervidibacillus</taxon>
    </lineage>
</organism>
<evidence type="ECO:0000256" key="1">
    <source>
        <dbReference type="SAM" id="MobiDB-lite"/>
    </source>
</evidence>
<dbReference type="PANTHER" id="PTHR10587">
    <property type="entry name" value="GLYCOSYL TRANSFERASE-RELATED"/>
    <property type="match status" value="1"/>
</dbReference>
<dbReference type="InterPro" id="IPR002509">
    <property type="entry name" value="NODB_dom"/>
</dbReference>
<gene>
    <name evidence="4" type="ORF">OE105_01305</name>
</gene>
<dbReference type="KEGG" id="fhl:OE105_01305"/>
<dbReference type="GO" id="GO:0016810">
    <property type="term" value="F:hydrolase activity, acting on carbon-nitrogen (but not peptide) bonds"/>
    <property type="evidence" value="ECO:0007669"/>
    <property type="project" value="InterPro"/>
</dbReference>
<keyword evidence="2" id="KW-0472">Membrane</keyword>
<protein>
    <submittedName>
        <fullName evidence="4">Polysaccharide deacetylase family protein</fullName>
    </submittedName>
</protein>
<feature type="region of interest" description="Disordered" evidence="1">
    <location>
        <begin position="64"/>
        <end position="166"/>
    </location>
</feature>
<dbReference type="EMBL" id="CP106877">
    <property type="protein sequence ID" value="WAA12810.1"/>
    <property type="molecule type" value="Genomic_DNA"/>
</dbReference>
<evidence type="ECO:0000313" key="5">
    <source>
        <dbReference type="Proteomes" id="UP001164726"/>
    </source>
</evidence>
<dbReference type="Gene3D" id="3.20.20.370">
    <property type="entry name" value="Glycoside hydrolase/deacetylase"/>
    <property type="match status" value="1"/>
</dbReference>
<evidence type="ECO:0000259" key="3">
    <source>
        <dbReference type="PROSITE" id="PS51677"/>
    </source>
</evidence>
<feature type="compositionally biased region" description="Basic and acidic residues" evidence="1">
    <location>
        <begin position="64"/>
        <end position="79"/>
    </location>
</feature>
<keyword evidence="2" id="KW-0812">Transmembrane</keyword>
<dbReference type="InterPro" id="IPR050248">
    <property type="entry name" value="Polysacc_deacetylase_ArnD"/>
</dbReference>
<dbReference type="PANTHER" id="PTHR10587:SF125">
    <property type="entry name" value="POLYSACCHARIDE DEACETYLASE YHEN-RELATED"/>
    <property type="match status" value="1"/>
</dbReference>
<dbReference type="GO" id="GO:0005975">
    <property type="term" value="P:carbohydrate metabolic process"/>
    <property type="evidence" value="ECO:0007669"/>
    <property type="project" value="InterPro"/>
</dbReference>
<evidence type="ECO:0000256" key="2">
    <source>
        <dbReference type="SAM" id="Phobius"/>
    </source>
</evidence>
<dbReference type="Pfam" id="PF01522">
    <property type="entry name" value="Polysacc_deac_1"/>
    <property type="match status" value="1"/>
</dbReference>
<dbReference type="SUPFAM" id="SSF88713">
    <property type="entry name" value="Glycoside hydrolase/deacetylase"/>
    <property type="match status" value="1"/>
</dbReference>
<feature type="compositionally biased region" description="Basic and acidic residues" evidence="1">
    <location>
        <begin position="134"/>
        <end position="150"/>
    </location>
</feature>
<dbReference type="AlphaFoldDB" id="A0A9E8RXI6"/>
<feature type="domain" description="NodB homology" evidence="3">
    <location>
        <begin position="170"/>
        <end position="363"/>
    </location>
</feature>
<evidence type="ECO:0000313" key="4">
    <source>
        <dbReference type="EMBL" id="WAA12810.1"/>
    </source>
</evidence>
<proteinExistence type="predicted"/>
<keyword evidence="5" id="KW-1185">Reference proteome</keyword>
<dbReference type="PROSITE" id="PS51677">
    <property type="entry name" value="NODB"/>
    <property type="match status" value="1"/>
</dbReference>
<feature type="compositionally biased region" description="Basic and acidic residues" evidence="1">
    <location>
        <begin position="90"/>
        <end position="123"/>
    </location>
</feature>
<dbReference type="InterPro" id="IPR011330">
    <property type="entry name" value="Glyco_hydro/deAcase_b/a-brl"/>
</dbReference>
<name>A0A9E8RXI6_9BACI</name>